<dbReference type="PROSITE" id="PS50297">
    <property type="entry name" value="ANK_REP_REGION"/>
    <property type="match status" value="1"/>
</dbReference>
<dbReference type="InterPro" id="IPR036890">
    <property type="entry name" value="HATPase_C_sf"/>
</dbReference>
<proteinExistence type="predicted"/>
<keyword evidence="1" id="KW-0418">Kinase</keyword>
<accession>A0A9W6UWG5</accession>
<reference evidence="4" key="1">
    <citation type="submission" date="2023-02" db="EMBL/GenBank/DDBJ databases">
        <title>Actinomadura rubrobrunea NBRC 14622.</title>
        <authorList>
            <person name="Ichikawa N."/>
            <person name="Sato H."/>
            <person name="Tonouchi N."/>
        </authorList>
    </citation>
    <scope>NUCLEOTIDE SEQUENCE</scope>
    <source>
        <strain evidence="4">NBRC 14622</strain>
    </source>
</reference>
<dbReference type="PROSITE" id="PS50088">
    <property type="entry name" value="ANK_REPEAT"/>
    <property type="match status" value="1"/>
</dbReference>
<evidence type="ECO:0000259" key="3">
    <source>
        <dbReference type="Pfam" id="PF13581"/>
    </source>
</evidence>
<dbReference type="PANTHER" id="PTHR35526">
    <property type="entry name" value="ANTI-SIGMA-F FACTOR RSBW-RELATED"/>
    <property type="match status" value="1"/>
</dbReference>
<evidence type="ECO:0000256" key="2">
    <source>
        <dbReference type="PROSITE-ProRule" id="PRU00023"/>
    </source>
</evidence>
<protein>
    <recommendedName>
        <fullName evidence="3">Histidine kinase/HSP90-like ATPase domain-containing protein</fullName>
    </recommendedName>
</protein>
<evidence type="ECO:0000256" key="1">
    <source>
        <dbReference type="ARBA" id="ARBA00022527"/>
    </source>
</evidence>
<dbReference type="InterPro" id="IPR002110">
    <property type="entry name" value="Ankyrin_rpt"/>
</dbReference>
<dbReference type="Gene3D" id="1.25.40.20">
    <property type="entry name" value="Ankyrin repeat-containing domain"/>
    <property type="match status" value="1"/>
</dbReference>
<feature type="domain" description="Histidine kinase/HSP90-like ATPase" evidence="3">
    <location>
        <begin position="9"/>
        <end position="115"/>
    </location>
</feature>
<dbReference type="EMBL" id="BSRZ01000013">
    <property type="protein sequence ID" value="GLW66154.1"/>
    <property type="molecule type" value="Genomic_DNA"/>
</dbReference>
<evidence type="ECO:0000313" key="5">
    <source>
        <dbReference type="Proteomes" id="UP001165124"/>
    </source>
</evidence>
<dbReference type="RefSeq" id="WP_083951944.1">
    <property type="nucleotide sequence ID" value="NZ_BSRZ01000013.1"/>
</dbReference>
<evidence type="ECO:0000313" key="4">
    <source>
        <dbReference type="EMBL" id="GLW66154.1"/>
    </source>
</evidence>
<dbReference type="CDD" id="cd16936">
    <property type="entry name" value="HATPase_RsbW-like"/>
    <property type="match status" value="1"/>
</dbReference>
<keyword evidence="1" id="KW-0808">Transferase</keyword>
<dbReference type="SUPFAM" id="SSF48403">
    <property type="entry name" value="Ankyrin repeat"/>
    <property type="match status" value="1"/>
</dbReference>
<dbReference type="Pfam" id="PF12796">
    <property type="entry name" value="Ank_2"/>
    <property type="match status" value="1"/>
</dbReference>
<comment type="caution">
    <text evidence="4">The sequence shown here is derived from an EMBL/GenBank/DDBJ whole genome shotgun (WGS) entry which is preliminary data.</text>
</comment>
<keyword evidence="1" id="KW-0723">Serine/threonine-protein kinase</keyword>
<sequence length="288" mass="30433">MEINLDLRFPRDAASVPAARRLLDSSLCTLGVDAAIRGDIELLLTEACTNAIRHAADGEEYTVRVGILDEHCVIKVIDSGPGFGGDGDGSGPLMAEHGRGLLLMRALADAVRFGSVHPRRGALVALEKHLHYGHGSLGSRLADLAPDGRWDGGVGVESEPAPVLEEFATRMFELARAGRTEELAAHVDAGAPVNLTDDKGDTLLMLAACHGHAETVRALAARGADPDRANDRGQRPLAGMVFKQDPEVVRALLDAGADPHAGRPSAIDTAQMFGLAEYLAWFEEAAAT</sequence>
<dbReference type="SMART" id="SM00248">
    <property type="entry name" value="ANK"/>
    <property type="match status" value="2"/>
</dbReference>
<dbReference type="PANTHER" id="PTHR35526:SF3">
    <property type="entry name" value="ANTI-SIGMA-F FACTOR RSBW"/>
    <property type="match status" value="1"/>
</dbReference>
<gene>
    <name evidence="4" type="ORF">Arub01_43980</name>
</gene>
<dbReference type="InterPro" id="IPR003594">
    <property type="entry name" value="HATPase_dom"/>
</dbReference>
<feature type="repeat" description="ANK" evidence="2">
    <location>
        <begin position="199"/>
        <end position="231"/>
    </location>
</feature>
<dbReference type="SUPFAM" id="SSF55874">
    <property type="entry name" value="ATPase domain of HSP90 chaperone/DNA topoisomerase II/histidine kinase"/>
    <property type="match status" value="1"/>
</dbReference>
<dbReference type="GO" id="GO:0004674">
    <property type="term" value="F:protein serine/threonine kinase activity"/>
    <property type="evidence" value="ECO:0007669"/>
    <property type="project" value="UniProtKB-KW"/>
</dbReference>
<organism evidence="4 5">
    <name type="scientific">Actinomadura rubrobrunea</name>
    <dbReference type="NCBI Taxonomy" id="115335"/>
    <lineage>
        <taxon>Bacteria</taxon>
        <taxon>Bacillati</taxon>
        <taxon>Actinomycetota</taxon>
        <taxon>Actinomycetes</taxon>
        <taxon>Streptosporangiales</taxon>
        <taxon>Thermomonosporaceae</taxon>
        <taxon>Actinomadura</taxon>
    </lineage>
</organism>
<dbReference type="Proteomes" id="UP001165124">
    <property type="component" value="Unassembled WGS sequence"/>
</dbReference>
<dbReference type="Pfam" id="PF13581">
    <property type="entry name" value="HATPase_c_2"/>
    <property type="match status" value="1"/>
</dbReference>
<dbReference type="AlphaFoldDB" id="A0A9W6UWG5"/>
<name>A0A9W6UWG5_9ACTN</name>
<keyword evidence="2" id="KW-0040">ANK repeat</keyword>
<dbReference type="InterPro" id="IPR050267">
    <property type="entry name" value="Anti-sigma-factor_SerPK"/>
</dbReference>
<dbReference type="InterPro" id="IPR036770">
    <property type="entry name" value="Ankyrin_rpt-contain_sf"/>
</dbReference>
<dbReference type="Gene3D" id="3.30.565.10">
    <property type="entry name" value="Histidine kinase-like ATPase, C-terminal domain"/>
    <property type="match status" value="1"/>
</dbReference>
<keyword evidence="5" id="KW-1185">Reference proteome</keyword>